<dbReference type="Gene3D" id="3.30.9.10">
    <property type="entry name" value="D-Amino Acid Oxidase, subunit A, domain 2"/>
    <property type="match status" value="1"/>
</dbReference>
<dbReference type="EMBL" id="BAAFZP010000002">
    <property type="protein sequence ID" value="GAB1584029.1"/>
    <property type="molecule type" value="Genomic_DNA"/>
</dbReference>
<name>A0ABQ0H525_9HYPH</name>
<gene>
    <name evidence="3" type="ORF">PPNSA23_39720</name>
</gene>
<dbReference type="InterPro" id="IPR036188">
    <property type="entry name" value="FAD/NAD-bd_sf"/>
</dbReference>
<accession>A0ABQ0H525</accession>
<dbReference type="InterPro" id="IPR006076">
    <property type="entry name" value="FAD-dep_OxRdtase"/>
</dbReference>
<evidence type="ECO:0000259" key="2">
    <source>
        <dbReference type="Pfam" id="PF01266"/>
    </source>
</evidence>
<dbReference type="Pfam" id="PF01266">
    <property type="entry name" value="DAO"/>
    <property type="match status" value="1"/>
</dbReference>
<keyword evidence="1" id="KW-0560">Oxidoreductase</keyword>
<organism evidence="3 4">
    <name type="scientific">Phyllobacterium phragmitis</name>
    <dbReference type="NCBI Taxonomy" id="2670329"/>
    <lineage>
        <taxon>Bacteria</taxon>
        <taxon>Pseudomonadati</taxon>
        <taxon>Pseudomonadota</taxon>
        <taxon>Alphaproteobacteria</taxon>
        <taxon>Hyphomicrobiales</taxon>
        <taxon>Phyllobacteriaceae</taxon>
        <taxon>Phyllobacterium</taxon>
    </lineage>
</organism>
<evidence type="ECO:0000313" key="4">
    <source>
        <dbReference type="Proteomes" id="UP001628091"/>
    </source>
</evidence>
<evidence type="ECO:0000256" key="1">
    <source>
        <dbReference type="ARBA" id="ARBA00023002"/>
    </source>
</evidence>
<sequence length="374" mass="40710">MITRTDAIIIGGGIHGCSTALHLCLGGLRPVLIEKDYAGRHASGVNAGGVRQLARHIAEIPLSIRSMDIWERIGDLLDEDCDFDNNGQVLVAENEEELDACRARVAELNRHGFTHEELIDRMELRRLVPAVAKTCPGGIVSRRDGAANPARTTTAFRRKAERLGTIIREGITARNIRRAGDLWRVDAGAEIFEAPILVNAAGAWAGRIAAELGEPVPVKAVAPMLMITSRVPDFIKPVVILRGRKLSFKQFRNGTVLIGGGHLGTPYPHTNETVLDWRKLRESAETVFALFAVMRNAAIVRAWAGIEARMEDDLPVVSRSSRHKGLYHQFGFSLHGFQLGPGTGAVMAELITTGKTSTPIDGLSIDRFTGRSPA</sequence>
<comment type="caution">
    <text evidence="3">The sequence shown here is derived from an EMBL/GenBank/DDBJ whole genome shotgun (WGS) entry which is preliminary data.</text>
</comment>
<dbReference type="RefSeq" id="WP_183433390.1">
    <property type="nucleotide sequence ID" value="NZ_BAAFZP010000002.1"/>
</dbReference>
<protein>
    <submittedName>
        <fullName evidence="3">FAD-dependent oxidoreductase</fullName>
    </submittedName>
</protein>
<evidence type="ECO:0000313" key="3">
    <source>
        <dbReference type="EMBL" id="GAB1584029.1"/>
    </source>
</evidence>
<dbReference type="Proteomes" id="UP001628091">
    <property type="component" value="Unassembled WGS sequence"/>
</dbReference>
<keyword evidence="4" id="KW-1185">Reference proteome</keyword>
<proteinExistence type="predicted"/>
<reference evidence="3 4" key="1">
    <citation type="submission" date="2024-10" db="EMBL/GenBank/DDBJ databases">
        <title>Isolation, draft genome sequencing and identification of Phyllobacterium sp. NSA23, isolated from leaf soil.</title>
        <authorList>
            <person name="Akita H."/>
        </authorList>
    </citation>
    <scope>NUCLEOTIDE SEQUENCE [LARGE SCALE GENOMIC DNA]</scope>
    <source>
        <strain evidence="3 4">NSA23</strain>
    </source>
</reference>
<dbReference type="Gene3D" id="3.50.50.60">
    <property type="entry name" value="FAD/NAD(P)-binding domain"/>
    <property type="match status" value="1"/>
</dbReference>
<dbReference type="PANTHER" id="PTHR13847">
    <property type="entry name" value="SARCOSINE DEHYDROGENASE-RELATED"/>
    <property type="match status" value="1"/>
</dbReference>
<dbReference type="SUPFAM" id="SSF51905">
    <property type="entry name" value="FAD/NAD(P)-binding domain"/>
    <property type="match status" value="1"/>
</dbReference>
<feature type="domain" description="FAD dependent oxidoreductase" evidence="2">
    <location>
        <begin position="6"/>
        <end position="350"/>
    </location>
</feature>